<dbReference type="EnsemblMetazoa" id="tetur05g02000.1">
    <property type="protein sequence ID" value="tetur05g02000.1"/>
    <property type="gene ID" value="tetur05g02000"/>
</dbReference>
<evidence type="ECO:0000313" key="2">
    <source>
        <dbReference type="Proteomes" id="UP000015104"/>
    </source>
</evidence>
<dbReference type="HOGENOM" id="CLU_3109003_0_0_1"/>
<name>T1K4B4_TETUR</name>
<organism evidence="1 2">
    <name type="scientific">Tetranychus urticae</name>
    <name type="common">Two-spotted spider mite</name>
    <dbReference type="NCBI Taxonomy" id="32264"/>
    <lineage>
        <taxon>Eukaryota</taxon>
        <taxon>Metazoa</taxon>
        <taxon>Ecdysozoa</taxon>
        <taxon>Arthropoda</taxon>
        <taxon>Chelicerata</taxon>
        <taxon>Arachnida</taxon>
        <taxon>Acari</taxon>
        <taxon>Acariformes</taxon>
        <taxon>Trombidiformes</taxon>
        <taxon>Prostigmata</taxon>
        <taxon>Eleutherengona</taxon>
        <taxon>Raphignathae</taxon>
        <taxon>Tetranychoidea</taxon>
        <taxon>Tetranychidae</taxon>
        <taxon>Tetranychus</taxon>
    </lineage>
</organism>
<proteinExistence type="predicted"/>
<dbReference type="AlphaFoldDB" id="T1K4B4"/>
<reference evidence="2" key="1">
    <citation type="submission" date="2011-08" db="EMBL/GenBank/DDBJ databases">
        <authorList>
            <person name="Rombauts S."/>
        </authorList>
    </citation>
    <scope>NUCLEOTIDE SEQUENCE</scope>
    <source>
        <strain evidence="2">London</strain>
    </source>
</reference>
<sequence>MIIVILIKFTFAGFTIQIFSNLMEYLKQTLFSWLFRIQTVYSQLVYLSTVS</sequence>
<dbReference type="EMBL" id="CAEY01001566">
    <property type="status" value="NOT_ANNOTATED_CDS"/>
    <property type="molecule type" value="Genomic_DNA"/>
</dbReference>
<protein>
    <submittedName>
        <fullName evidence="1">Uncharacterized protein</fullName>
    </submittedName>
</protein>
<dbReference type="Proteomes" id="UP000015104">
    <property type="component" value="Unassembled WGS sequence"/>
</dbReference>
<reference evidence="1" key="2">
    <citation type="submission" date="2015-06" db="UniProtKB">
        <authorList>
            <consortium name="EnsemblMetazoa"/>
        </authorList>
    </citation>
    <scope>IDENTIFICATION</scope>
</reference>
<evidence type="ECO:0000313" key="1">
    <source>
        <dbReference type="EnsemblMetazoa" id="tetur05g02000.1"/>
    </source>
</evidence>
<keyword evidence="2" id="KW-1185">Reference proteome</keyword>
<accession>T1K4B4</accession>